<dbReference type="HOGENOM" id="CLU_128229_1_0_11"/>
<evidence type="ECO:0000313" key="3">
    <source>
        <dbReference type="EMBL" id="CDR09240.1"/>
    </source>
</evidence>
<dbReference type="EMBL" id="LK022848">
    <property type="protein sequence ID" value="CDR09240.1"/>
    <property type="molecule type" value="Genomic_DNA"/>
</dbReference>
<keyword evidence="2" id="KW-1133">Transmembrane helix</keyword>
<feature type="region of interest" description="Disordered" evidence="1">
    <location>
        <begin position="44"/>
        <end position="139"/>
    </location>
</feature>
<evidence type="ECO:0000256" key="2">
    <source>
        <dbReference type="SAM" id="Phobius"/>
    </source>
</evidence>
<dbReference type="EMBL" id="JAGGLR010000034">
    <property type="protein sequence ID" value="MBP2067910.1"/>
    <property type="molecule type" value="Genomic_DNA"/>
</dbReference>
<reference evidence="4 5" key="2">
    <citation type="submission" date="2021-03" db="EMBL/GenBank/DDBJ databases">
        <title>Genomic Encyclopedia of Type Strains, Phase IV (KMG-IV): sequencing the most valuable type-strain genomes for metagenomic binning, comparative biology and taxonomic classification.</title>
        <authorList>
            <person name="Goeker M."/>
        </authorList>
    </citation>
    <scope>NUCLEOTIDE SEQUENCE [LARGE SCALE GENOMIC DNA]</scope>
    <source>
        <strain evidence="4 5">DSM 41954</strain>
    </source>
</reference>
<reference evidence="3" key="1">
    <citation type="submission" date="2014-05" db="EMBL/GenBank/DDBJ databases">
        <authorList>
            <person name="Horn Fabian"/>
        </authorList>
    </citation>
    <scope>NUCLEOTIDE SEQUENCE</scope>
</reference>
<feature type="compositionally biased region" description="Basic and acidic residues" evidence="1">
    <location>
        <begin position="116"/>
        <end position="128"/>
    </location>
</feature>
<protein>
    <recommendedName>
        <fullName evidence="6">Secreted protein</fullName>
    </recommendedName>
</protein>
<keyword evidence="5" id="KW-1185">Reference proteome</keyword>
<feature type="compositionally biased region" description="Basic and acidic residues" evidence="1">
    <location>
        <begin position="63"/>
        <end position="81"/>
    </location>
</feature>
<evidence type="ECO:0000256" key="1">
    <source>
        <dbReference type="SAM" id="MobiDB-lite"/>
    </source>
</evidence>
<evidence type="ECO:0000313" key="4">
    <source>
        <dbReference type="EMBL" id="MBP2067910.1"/>
    </source>
</evidence>
<name>A0A060ZT24_9ACTN</name>
<dbReference type="RefSeq" id="WP_044574189.1">
    <property type="nucleotide sequence ID" value="NZ_BAABDR010000087.1"/>
</dbReference>
<feature type="compositionally biased region" description="Basic and acidic residues" evidence="1">
    <location>
        <begin position="92"/>
        <end position="106"/>
    </location>
</feature>
<proteinExistence type="predicted"/>
<gene>
    <name evidence="4" type="ORF">J2Z30_008977</name>
    <name evidence="3" type="ORF">SIRAN5860</name>
</gene>
<keyword evidence="2" id="KW-0812">Transmembrane</keyword>
<feature type="transmembrane region" description="Helical" evidence="2">
    <location>
        <begin position="20"/>
        <end position="39"/>
    </location>
</feature>
<dbReference type="InterPro" id="IPR045513">
    <property type="entry name" value="DUF6479"/>
</dbReference>
<dbReference type="Pfam" id="PF20087">
    <property type="entry name" value="DUF6479"/>
    <property type="match status" value="1"/>
</dbReference>
<dbReference type="AlphaFoldDB" id="A0A060ZT24"/>
<organism evidence="3">
    <name type="scientific">Streptomyces iranensis</name>
    <dbReference type="NCBI Taxonomy" id="576784"/>
    <lineage>
        <taxon>Bacteria</taxon>
        <taxon>Bacillati</taxon>
        <taxon>Actinomycetota</taxon>
        <taxon>Actinomycetes</taxon>
        <taxon>Kitasatosporales</taxon>
        <taxon>Streptomycetaceae</taxon>
        <taxon>Streptomyces</taxon>
        <taxon>Streptomyces violaceusniger group</taxon>
    </lineage>
</organism>
<evidence type="ECO:0008006" key="6">
    <source>
        <dbReference type="Google" id="ProtNLM"/>
    </source>
</evidence>
<sequence>MDTYTEDLAVTRDLLVGTGPFIVGLVVVILCFGAVWWGIRLRAREPVPPQQPQRRAGSWQKAQEADHEARAAGRGPGHQDDQDSVGYVTQNREPDELQRDGSRRFPSELGGPGTRDSGKRGTEDRPNWREGGSGSFGNG</sequence>
<accession>A0A060ZT24</accession>
<evidence type="ECO:0000313" key="5">
    <source>
        <dbReference type="Proteomes" id="UP000756710"/>
    </source>
</evidence>
<dbReference type="GeneID" id="32472515"/>
<keyword evidence="2" id="KW-0472">Membrane</keyword>
<dbReference type="Proteomes" id="UP000756710">
    <property type="component" value="Unassembled WGS sequence"/>
</dbReference>